<evidence type="ECO:0000256" key="4">
    <source>
        <dbReference type="ARBA" id="ARBA00022692"/>
    </source>
</evidence>
<organism evidence="8 9">
    <name type="scientific">Parachitinimonas caeni</name>
    <dbReference type="NCBI Taxonomy" id="3031301"/>
    <lineage>
        <taxon>Bacteria</taxon>
        <taxon>Pseudomonadati</taxon>
        <taxon>Pseudomonadota</taxon>
        <taxon>Betaproteobacteria</taxon>
        <taxon>Neisseriales</taxon>
        <taxon>Chitinibacteraceae</taxon>
        <taxon>Parachitinimonas</taxon>
    </lineage>
</organism>
<evidence type="ECO:0000256" key="6">
    <source>
        <dbReference type="ARBA" id="ARBA00023136"/>
    </source>
</evidence>
<proteinExistence type="inferred from homology"/>
<protein>
    <submittedName>
        <fullName evidence="8">Flagellar biosynthetic protein FliR</fullName>
    </submittedName>
</protein>
<evidence type="ECO:0000313" key="8">
    <source>
        <dbReference type="EMBL" id="MDK2125112.1"/>
    </source>
</evidence>
<keyword evidence="6 7" id="KW-0472">Membrane</keyword>
<name>A0ABT7E2H6_9NEIS</name>
<reference evidence="8" key="1">
    <citation type="submission" date="2023-03" db="EMBL/GenBank/DDBJ databases">
        <title>Chitinimonas shenzhenensis gen. nov., sp. nov., a novel member of family Burkholderiaceae isolated from activated sludge collected in Shen Zhen, China.</title>
        <authorList>
            <person name="Wang X."/>
        </authorList>
    </citation>
    <scope>NUCLEOTIDE SEQUENCE</scope>
    <source>
        <strain evidence="8">DQS-5</strain>
    </source>
</reference>
<feature type="transmembrane region" description="Helical" evidence="7">
    <location>
        <begin position="123"/>
        <end position="145"/>
    </location>
</feature>
<dbReference type="Proteomes" id="UP001172778">
    <property type="component" value="Unassembled WGS sequence"/>
</dbReference>
<evidence type="ECO:0000256" key="1">
    <source>
        <dbReference type="ARBA" id="ARBA00004651"/>
    </source>
</evidence>
<keyword evidence="9" id="KW-1185">Reference proteome</keyword>
<feature type="transmembrane region" description="Helical" evidence="7">
    <location>
        <begin position="176"/>
        <end position="202"/>
    </location>
</feature>
<dbReference type="EMBL" id="JARRAF010000015">
    <property type="protein sequence ID" value="MDK2125112.1"/>
    <property type="molecule type" value="Genomic_DNA"/>
</dbReference>
<keyword evidence="5 7" id="KW-1133">Transmembrane helix</keyword>
<comment type="subcellular location">
    <subcellularLocation>
        <location evidence="1">Cell membrane</location>
        <topology evidence="1">Multi-pass membrane protein</topology>
    </subcellularLocation>
</comment>
<feature type="transmembrane region" description="Helical" evidence="7">
    <location>
        <begin position="42"/>
        <end position="62"/>
    </location>
</feature>
<feature type="transmembrane region" description="Helical" evidence="7">
    <location>
        <begin position="214"/>
        <end position="238"/>
    </location>
</feature>
<evidence type="ECO:0000256" key="2">
    <source>
        <dbReference type="ARBA" id="ARBA00009772"/>
    </source>
</evidence>
<feature type="transmembrane region" description="Helical" evidence="7">
    <location>
        <begin position="74"/>
        <end position="96"/>
    </location>
</feature>
<dbReference type="InterPro" id="IPR002010">
    <property type="entry name" value="T3SS_IM_R"/>
</dbReference>
<evidence type="ECO:0000256" key="3">
    <source>
        <dbReference type="ARBA" id="ARBA00022475"/>
    </source>
</evidence>
<keyword evidence="8" id="KW-0969">Cilium</keyword>
<accession>A0ABT7E2H6</accession>
<gene>
    <name evidence="8" type="ORF">PZA18_13740</name>
</gene>
<keyword evidence="8" id="KW-0966">Cell projection</keyword>
<comment type="caution">
    <text evidence="8">The sequence shown here is derived from an EMBL/GenBank/DDBJ whole genome shotgun (WGS) entry which is preliminary data.</text>
</comment>
<evidence type="ECO:0000256" key="5">
    <source>
        <dbReference type="ARBA" id="ARBA00022989"/>
    </source>
</evidence>
<feature type="transmembrane region" description="Helical" evidence="7">
    <location>
        <begin position="7"/>
        <end position="30"/>
    </location>
</feature>
<evidence type="ECO:0000256" key="7">
    <source>
        <dbReference type="SAM" id="Phobius"/>
    </source>
</evidence>
<dbReference type="PRINTS" id="PR00953">
    <property type="entry name" value="TYPE3IMRPROT"/>
</dbReference>
<keyword evidence="8" id="KW-0282">Flagellum</keyword>
<keyword evidence="4 7" id="KW-0812">Transmembrane</keyword>
<evidence type="ECO:0000313" key="9">
    <source>
        <dbReference type="Proteomes" id="UP001172778"/>
    </source>
</evidence>
<dbReference type="PANTHER" id="PTHR30065:SF1">
    <property type="entry name" value="SURFACE PRESENTATION OF ANTIGENS PROTEIN SPAR"/>
    <property type="match status" value="1"/>
</dbReference>
<dbReference type="PANTHER" id="PTHR30065">
    <property type="entry name" value="FLAGELLAR BIOSYNTHETIC PROTEIN FLIR"/>
    <property type="match status" value="1"/>
</dbReference>
<comment type="similarity">
    <text evidence="2">Belongs to the FliR/MopE/SpaR family.</text>
</comment>
<dbReference type="RefSeq" id="WP_284101424.1">
    <property type="nucleotide sequence ID" value="NZ_JARRAF010000015.1"/>
</dbReference>
<keyword evidence="3" id="KW-1003">Cell membrane</keyword>
<dbReference type="Pfam" id="PF01311">
    <property type="entry name" value="Bac_export_1"/>
    <property type="match status" value="1"/>
</dbReference>
<sequence length="254" mass="27176">MIISTDMAWIVSVFLCFVRISAALIMTPVFGGFSIPVNFRVLLMLALAALLVSGGIANVSALKLSAGVIIEAAVAEFITGILLAYGVFVAFAIFSFGGKLLDSQVGFGIGGLIDPVTRAPSPVLASAIDIFAIVFFFTANIHHFLIKGLKYSFEMVPLGVGLRIESADLALRQFGLVFISGFSIAAPVIFLLLLIDIGLAVLSRNLPQFNVFMISVPIKIVAGLALLAASLHLFFPLINKIFYTIPRYFESLIG</sequence>